<protein>
    <recommendedName>
        <fullName evidence="3">ADP-ribose pyrophosphatase, mitochondrial</fullName>
    </recommendedName>
</protein>
<reference evidence="1" key="1">
    <citation type="submission" date="2014-01" db="EMBL/GenBank/DDBJ databases">
        <authorList>
            <person name="Aslett M."/>
        </authorList>
    </citation>
    <scope>NUCLEOTIDE SEQUENCE</scope>
</reference>
<dbReference type="OrthoDB" id="10364479at2759"/>
<dbReference type="Pfam" id="PF25969">
    <property type="entry name" value="NUDT9_N"/>
    <property type="match status" value="1"/>
</dbReference>
<dbReference type="EMBL" id="HG806563">
    <property type="protein sequence ID" value="CDW59341.1"/>
    <property type="molecule type" value="Genomic_DNA"/>
</dbReference>
<keyword evidence="2" id="KW-1185">Reference proteome</keyword>
<dbReference type="AlphaFoldDB" id="A0A077ZG66"/>
<dbReference type="Proteomes" id="UP000030665">
    <property type="component" value="Unassembled WGS sequence"/>
</dbReference>
<evidence type="ECO:0000313" key="2">
    <source>
        <dbReference type="Proteomes" id="UP000030665"/>
    </source>
</evidence>
<name>A0A077ZG66_TRITR</name>
<evidence type="ECO:0000313" key="1">
    <source>
        <dbReference type="EMBL" id="CDW59341.1"/>
    </source>
</evidence>
<organism evidence="1 2">
    <name type="scientific">Trichuris trichiura</name>
    <name type="common">Whipworm</name>
    <name type="synonym">Trichocephalus trichiurus</name>
    <dbReference type="NCBI Taxonomy" id="36087"/>
    <lineage>
        <taxon>Eukaryota</taxon>
        <taxon>Metazoa</taxon>
        <taxon>Ecdysozoa</taxon>
        <taxon>Nematoda</taxon>
        <taxon>Enoplea</taxon>
        <taxon>Dorylaimia</taxon>
        <taxon>Trichinellida</taxon>
        <taxon>Trichuridae</taxon>
        <taxon>Trichuris</taxon>
    </lineage>
</organism>
<reference evidence="1" key="2">
    <citation type="submission" date="2014-03" db="EMBL/GenBank/DDBJ databases">
        <title>The whipworm genome and dual-species transcriptomics of an intimate host-pathogen interaction.</title>
        <authorList>
            <person name="Foth B.J."/>
            <person name="Tsai I.J."/>
            <person name="Reid A.J."/>
            <person name="Bancroft A.J."/>
            <person name="Nichol S."/>
            <person name="Tracey A."/>
            <person name="Holroyd N."/>
            <person name="Cotton J.A."/>
            <person name="Stanley E.J."/>
            <person name="Zarowiecki M."/>
            <person name="Liu J.Z."/>
            <person name="Huckvale T."/>
            <person name="Cooper P.J."/>
            <person name="Grencis R.K."/>
            <person name="Berriman M."/>
        </authorList>
    </citation>
    <scope>NUCLEOTIDE SEQUENCE [LARGE SCALE GENOMIC DNA]</scope>
</reference>
<dbReference type="PANTHER" id="PTHR13030:SF8">
    <property type="entry name" value="ADP-RIBOSE PYROPHOSPHATASE, MITOCHONDRIAL"/>
    <property type="match status" value="1"/>
</dbReference>
<gene>
    <name evidence="1" type="ORF">TTRE_0000767301</name>
</gene>
<proteinExistence type="predicted"/>
<evidence type="ECO:0008006" key="3">
    <source>
        <dbReference type="Google" id="ProtNLM"/>
    </source>
</evidence>
<dbReference type="PANTHER" id="PTHR13030">
    <property type="entry name" value="NUDIX HYDROLASE"/>
    <property type="match status" value="1"/>
</dbReference>
<dbReference type="InterPro" id="IPR039989">
    <property type="entry name" value="NUDT9"/>
</dbReference>
<accession>A0A077ZG66</accession>
<sequence>MKKLYTTNLFPASYELVRLTFQSYLASPVWKVCNSRAARSLKTWDDTSKSYVGTPWNVECCWKECDPPFTDPFFSPKFNKKDGKVDRRRIKTPCGQSEYLVRGGKPLNPAGPTGYAGRGLFPRWGPNVFVKALLVWKRKRSTYFLVQENGYAYFDGFVNNVDKNPLPKNLRQFAKEGMTRSGYGAEQRLVIFDNVVDTMKVYLSGSIPHRWNTDNAWIEVFFFIIPCHKNKKFCKALTEQSHHQFQWKRLTHRITASLMADMLATQFKTKIPYHANYTAVCK</sequence>
<dbReference type="GO" id="GO:0047631">
    <property type="term" value="F:ADP-ribose diphosphatase activity"/>
    <property type="evidence" value="ECO:0007669"/>
    <property type="project" value="InterPro"/>
</dbReference>
<dbReference type="GO" id="GO:0005739">
    <property type="term" value="C:mitochondrion"/>
    <property type="evidence" value="ECO:0007669"/>
    <property type="project" value="TreeGrafter"/>
</dbReference>